<name>A0A432NWN2_9HYPH</name>
<proteinExistence type="predicted"/>
<dbReference type="Proteomes" id="UP000278081">
    <property type="component" value="Unassembled WGS sequence"/>
</dbReference>
<dbReference type="AlphaFoldDB" id="A0A432NWN2"/>
<organism evidence="1 2">
    <name type="scientific">Rhizobium chutanense</name>
    <dbReference type="NCBI Taxonomy" id="2035448"/>
    <lineage>
        <taxon>Bacteria</taxon>
        <taxon>Pseudomonadati</taxon>
        <taxon>Pseudomonadota</taxon>
        <taxon>Alphaproteobacteria</taxon>
        <taxon>Hyphomicrobiales</taxon>
        <taxon>Rhizobiaceae</taxon>
        <taxon>Rhizobium/Agrobacterium group</taxon>
        <taxon>Rhizobium</taxon>
    </lineage>
</organism>
<evidence type="ECO:0000313" key="1">
    <source>
        <dbReference type="EMBL" id="RUM03915.1"/>
    </source>
</evidence>
<sequence length="60" mass="5984">MRTGAAIAYGRRAAAAATRAAGKIGGMAKAMPSHTGAGHMPDNEIGGCARKALVSNGMDR</sequence>
<dbReference type="EMBL" id="RJTJ01000015">
    <property type="protein sequence ID" value="RUM03915.1"/>
    <property type="molecule type" value="Genomic_DNA"/>
</dbReference>
<protein>
    <submittedName>
        <fullName evidence="1">Uncharacterized protein</fullName>
    </submittedName>
</protein>
<reference evidence="1 2" key="1">
    <citation type="submission" date="2018-11" db="EMBL/GenBank/DDBJ databases">
        <title>Rhizobium chutanense sp. nov., isolated from root nodules of Phaseolus vulgaris in China.</title>
        <authorList>
            <person name="Huo Y."/>
        </authorList>
    </citation>
    <scope>NUCLEOTIDE SEQUENCE [LARGE SCALE GENOMIC DNA]</scope>
    <source>
        <strain evidence="1 2">C16</strain>
    </source>
</reference>
<evidence type="ECO:0000313" key="2">
    <source>
        <dbReference type="Proteomes" id="UP000278081"/>
    </source>
</evidence>
<comment type="caution">
    <text evidence="1">The sequence shown here is derived from an EMBL/GenBank/DDBJ whole genome shotgun (WGS) entry which is preliminary data.</text>
</comment>
<accession>A0A432NWN2</accession>
<gene>
    <name evidence="1" type="ORF">EFR84_18225</name>
</gene>